<feature type="compositionally biased region" description="Basic and acidic residues" evidence="1">
    <location>
        <begin position="25"/>
        <end position="36"/>
    </location>
</feature>
<dbReference type="OrthoDB" id="1904339at2759"/>
<dbReference type="AlphaFoldDB" id="A0A7J6W6L2"/>
<dbReference type="PANTHER" id="PTHR36784:SF1">
    <property type="entry name" value="HISTONE-LYSINE N-METHYLTRANSFERASE"/>
    <property type="match status" value="1"/>
</dbReference>
<keyword evidence="3" id="KW-1185">Reference proteome</keyword>
<accession>A0A7J6W6L2</accession>
<evidence type="ECO:0000313" key="2">
    <source>
        <dbReference type="EMBL" id="KAF5192162.1"/>
    </source>
</evidence>
<sequence>MIKLSRKLKRNRREGDEVNNSLLPTRDDFRPIDTHEQEEMIRSFEQKHSQQSRLWK</sequence>
<name>A0A7J6W6L2_THATH</name>
<dbReference type="PANTHER" id="PTHR36784">
    <property type="entry name" value="HISTONE-LYSINE N-METHYLTRANSFERASE"/>
    <property type="match status" value="1"/>
</dbReference>
<feature type="non-terminal residue" evidence="2">
    <location>
        <position position="56"/>
    </location>
</feature>
<reference evidence="2 3" key="1">
    <citation type="submission" date="2020-06" db="EMBL/GenBank/DDBJ databases">
        <title>Transcriptomic and genomic resources for Thalictrum thalictroides and T. hernandezii: Facilitating candidate gene discovery in an emerging model plant lineage.</title>
        <authorList>
            <person name="Arias T."/>
            <person name="Riano-Pachon D.M."/>
            <person name="Di Stilio V.S."/>
        </authorList>
    </citation>
    <scope>NUCLEOTIDE SEQUENCE [LARGE SCALE GENOMIC DNA]</scope>
    <source>
        <strain evidence="3">cv. WT478/WT964</strain>
        <tissue evidence="2">Leaves</tissue>
    </source>
</reference>
<dbReference type="Proteomes" id="UP000554482">
    <property type="component" value="Unassembled WGS sequence"/>
</dbReference>
<protein>
    <submittedName>
        <fullName evidence="2">Uncharacterized protein</fullName>
    </submittedName>
</protein>
<evidence type="ECO:0000256" key="1">
    <source>
        <dbReference type="SAM" id="MobiDB-lite"/>
    </source>
</evidence>
<feature type="region of interest" description="Disordered" evidence="1">
    <location>
        <begin position="1"/>
        <end position="36"/>
    </location>
</feature>
<organism evidence="2 3">
    <name type="scientific">Thalictrum thalictroides</name>
    <name type="common">Rue-anemone</name>
    <name type="synonym">Anemone thalictroides</name>
    <dbReference type="NCBI Taxonomy" id="46969"/>
    <lineage>
        <taxon>Eukaryota</taxon>
        <taxon>Viridiplantae</taxon>
        <taxon>Streptophyta</taxon>
        <taxon>Embryophyta</taxon>
        <taxon>Tracheophyta</taxon>
        <taxon>Spermatophyta</taxon>
        <taxon>Magnoliopsida</taxon>
        <taxon>Ranunculales</taxon>
        <taxon>Ranunculaceae</taxon>
        <taxon>Thalictroideae</taxon>
        <taxon>Thalictrum</taxon>
    </lineage>
</organism>
<comment type="caution">
    <text evidence="2">The sequence shown here is derived from an EMBL/GenBank/DDBJ whole genome shotgun (WGS) entry which is preliminary data.</text>
</comment>
<gene>
    <name evidence="2" type="ORF">FRX31_018251</name>
</gene>
<evidence type="ECO:0000313" key="3">
    <source>
        <dbReference type="Proteomes" id="UP000554482"/>
    </source>
</evidence>
<proteinExistence type="predicted"/>
<feature type="compositionally biased region" description="Basic residues" evidence="1">
    <location>
        <begin position="1"/>
        <end position="12"/>
    </location>
</feature>
<dbReference type="EMBL" id="JABWDY010021758">
    <property type="protein sequence ID" value="KAF5192162.1"/>
    <property type="molecule type" value="Genomic_DNA"/>
</dbReference>